<comment type="caution">
    <text evidence="2">The sequence shown here is derived from an EMBL/GenBank/DDBJ whole genome shotgun (WGS) entry which is preliminary data.</text>
</comment>
<name>W4LBV9_ENTF1</name>
<keyword evidence="1" id="KW-1133">Transmembrane helix</keyword>
<gene>
    <name evidence="2" type="ORF">ETSY1_30495</name>
</gene>
<protein>
    <submittedName>
        <fullName evidence="2">Uncharacterized protein</fullName>
    </submittedName>
</protein>
<evidence type="ECO:0000313" key="3">
    <source>
        <dbReference type="Proteomes" id="UP000019141"/>
    </source>
</evidence>
<organism evidence="2 3">
    <name type="scientific">Entotheonella factor</name>
    <dbReference type="NCBI Taxonomy" id="1429438"/>
    <lineage>
        <taxon>Bacteria</taxon>
        <taxon>Pseudomonadati</taxon>
        <taxon>Nitrospinota/Tectimicrobiota group</taxon>
        <taxon>Candidatus Tectimicrobiota</taxon>
        <taxon>Candidatus Entotheonellia</taxon>
        <taxon>Candidatus Entotheonellales</taxon>
        <taxon>Candidatus Entotheonellaceae</taxon>
        <taxon>Candidatus Entotheonella</taxon>
    </lineage>
</organism>
<keyword evidence="1" id="KW-0812">Transmembrane</keyword>
<proteinExistence type="predicted"/>
<evidence type="ECO:0000313" key="2">
    <source>
        <dbReference type="EMBL" id="ETW95477.1"/>
    </source>
</evidence>
<dbReference type="HOGENOM" id="CLU_1923737_0_0_7"/>
<dbReference type="AlphaFoldDB" id="W4LBV9"/>
<dbReference type="Proteomes" id="UP000019141">
    <property type="component" value="Unassembled WGS sequence"/>
</dbReference>
<reference evidence="2 3" key="1">
    <citation type="journal article" date="2014" name="Nature">
        <title>An environmental bacterial taxon with a large and distinct metabolic repertoire.</title>
        <authorList>
            <person name="Wilson M.C."/>
            <person name="Mori T."/>
            <person name="Ruckert C."/>
            <person name="Uria A.R."/>
            <person name="Helf M.J."/>
            <person name="Takada K."/>
            <person name="Gernert C."/>
            <person name="Steffens U.A."/>
            <person name="Heycke N."/>
            <person name="Schmitt S."/>
            <person name="Rinke C."/>
            <person name="Helfrich E.J."/>
            <person name="Brachmann A.O."/>
            <person name="Gurgui C."/>
            <person name="Wakimoto T."/>
            <person name="Kracht M."/>
            <person name="Crusemann M."/>
            <person name="Hentschel U."/>
            <person name="Abe I."/>
            <person name="Matsunaga S."/>
            <person name="Kalinowski J."/>
            <person name="Takeyama H."/>
            <person name="Piel J."/>
        </authorList>
    </citation>
    <scope>NUCLEOTIDE SEQUENCE [LARGE SCALE GENOMIC DNA]</scope>
    <source>
        <strain evidence="3">TSY1</strain>
    </source>
</reference>
<keyword evidence="3" id="KW-1185">Reference proteome</keyword>
<evidence type="ECO:0000256" key="1">
    <source>
        <dbReference type="SAM" id="Phobius"/>
    </source>
</evidence>
<feature type="transmembrane region" description="Helical" evidence="1">
    <location>
        <begin position="6"/>
        <end position="28"/>
    </location>
</feature>
<sequence length="131" mass="14779">MTPFHQVLIIVLSGIVGFMIIVGIVAMIKPSSQMTNSSLPAGVIEQSKKYVEKLGVKPFDHLKTNQKLILIHSYYNLENYKAVIQHAETMIDELRSLTPERKIAFADMIENSYLQLGQDNVVMEFREAVGL</sequence>
<dbReference type="EMBL" id="AZHW01000913">
    <property type="protein sequence ID" value="ETW95477.1"/>
    <property type="molecule type" value="Genomic_DNA"/>
</dbReference>
<accession>W4LBV9</accession>
<keyword evidence="1" id="KW-0472">Membrane</keyword>